<dbReference type="Pfam" id="PF05709">
    <property type="entry name" value="Sipho_tail"/>
    <property type="match status" value="1"/>
</dbReference>
<proteinExistence type="predicted"/>
<dbReference type="Gene3D" id="2.40.30.200">
    <property type="match status" value="1"/>
</dbReference>
<dbReference type="AlphaFoldDB" id="E6UA10"/>
<evidence type="ECO:0000259" key="1">
    <source>
        <dbReference type="Pfam" id="PF05709"/>
    </source>
</evidence>
<protein>
    <submittedName>
        <fullName evidence="2">Phage tail component</fullName>
    </submittedName>
</protein>
<dbReference type="HOGENOM" id="CLU_431338_0_0_9"/>
<reference evidence="2 3" key="1">
    <citation type="submission" date="2010-12" db="EMBL/GenBank/DDBJ databases">
        <title>Complete sequence of Ethanoligenens harbinense YUAN-3.</title>
        <authorList>
            <person name="Lucas S."/>
            <person name="Copeland A."/>
            <person name="Lapidus A."/>
            <person name="Cheng J.-F."/>
            <person name="Bruce D."/>
            <person name="Goodwin L."/>
            <person name="Pitluck S."/>
            <person name="Chertkov O."/>
            <person name="Misra M."/>
            <person name="Detter J.C."/>
            <person name="Han C."/>
            <person name="Tapia R."/>
            <person name="Land M."/>
            <person name="Hauser L."/>
            <person name="Jeffries C."/>
            <person name="Kyrpides N."/>
            <person name="Ivanova N."/>
            <person name="Mikhailova N."/>
            <person name="Wang A."/>
            <person name="Mouttaki H."/>
            <person name="He Z."/>
            <person name="Zhou J."/>
            <person name="Hemme C.L."/>
            <person name="Woyke T."/>
        </authorList>
    </citation>
    <scope>NUCLEOTIDE SEQUENCE [LARGE SCALE GENOMIC DNA]</scope>
    <source>
        <strain evidence="3">DSM 18485 / JCM 12961 / CGMCC 1.5033 / YUAN-3</strain>
    </source>
</reference>
<dbReference type="NCBIfam" id="TIGR01633">
    <property type="entry name" value="phi3626_gp14_N"/>
    <property type="match status" value="1"/>
</dbReference>
<dbReference type="KEGG" id="eha:Ethha_1847"/>
<dbReference type="InterPro" id="IPR006520">
    <property type="entry name" value="Dit_BPSPP_N"/>
</dbReference>
<dbReference type="Proteomes" id="UP000001551">
    <property type="component" value="Chromosome"/>
</dbReference>
<evidence type="ECO:0000313" key="2">
    <source>
        <dbReference type="EMBL" id="ADU27371.1"/>
    </source>
</evidence>
<feature type="domain" description="Siphovirus-type tail component RIFT-related" evidence="1">
    <location>
        <begin position="25"/>
        <end position="124"/>
    </location>
</feature>
<dbReference type="eggNOG" id="COG4722">
    <property type="taxonomic scope" value="Bacteria"/>
</dbReference>
<sequence>MGFKFNGITSQSMELATRQTAENRMPDFTNNTITVPGREGVFDFGETIGERKIEISCFIPPGKSDEDFLARKDEIIAWLNPDIGLCPLILDKEPGRVYQARLEGGFSFDKAVRNSCTFDLTFLCPDPYAYAENDETYEITDTGEHTVSRSLGNADSLPVYSVVADLAKGKSTIITTNGSSLQINGVLTESEILVIDSSLMTAKVTDADGNTLRNGLPLLESLNFPALKVDDNTVKVEADSTTQVTVQTLNSQDKFTGQVPSSWGADGLWRFNESAPDSEYYLADSSGNDRKAYINNWSGTTASLQTGHLGRSFRMNINNPSTEQSYLKVSNDGTIFANIGKTLVVGGWFMPTTYSVGNTFCPLLNTRYGSGNPIFYLSLHSGKPRLMLYNSSGTLILDKDYTPSITLTNGQWYFLAAVIRPDDKVAQYVLGSRSSGEVWISDETSYSGELNRSCTADLIWGMHADSYWFAGNFDDWFLDCDSSLTADDIALWFQESLSANAADSTADVDGLTASDTVTLKATDSVYATSGYLTTAAVEYGITGKCYAAVSADTPTGTSVVLETSTSDDLSTWSDWATPDSVGLIQSDSAKYIRFRVTLATTDSSVTPTVRNITISTPGESAFKKLTIQARSRWR</sequence>
<dbReference type="STRING" id="663278.Ethha_1847"/>
<name>E6UA10_ETHHY</name>
<evidence type="ECO:0000313" key="3">
    <source>
        <dbReference type="Proteomes" id="UP000001551"/>
    </source>
</evidence>
<dbReference type="SUPFAM" id="SSF49899">
    <property type="entry name" value="Concanavalin A-like lectins/glucanases"/>
    <property type="match status" value="1"/>
</dbReference>
<dbReference type="EMBL" id="CP002400">
    <property type="protein sequence ID" value="ADU27371.1"/>
    <property type="molecule type" value="Genomic_DNA"/>
</dbReference>
<keyword evidence="3" id="KW-1185">Reference proteome</keyword>
<dbReference type="InterPro" id="IPR013320">
    <property type="entry name" value="ConA-like_dom_sf"/>
</dbReference>
<gene>
    <name evidence="2" type="ordered locus">Ethha_1847</name>
</gene>
<dbReference type="InterPro" id="IPR008841">
    <property type="entry name" value="Siphovirus-type_tail_N"/>
</dbReference>
<organism evidence="2 3">
    <name type="scientific">Ethanoligenens harbinense (strain DSM 18485 / JCM 12961 / CGMCC 1.5033 / YUAN-3)</name>
    <dbReference type="NCBI Taxonomy" id="663278"/>
    <lineage>
        <taxon>Bacteria</taxon>
        <taxon>Bacillati</taxon>
        <taxon>Bacillota</taxon>
        <taxon>Clostridia</taxon>
        <taxon>Eubacteriales</taxon>
        <taxon>Oscillospiraceae</taxon>
        <taxon>Ethanoligenens</taxon>
    </lineage>
</organism>
<accession>E6UA10</accession>
<dbReference type="Gene3D" id="2.60.120.200">
    <property type="match status" value="1"/>
</dbReference>